<comment type="caution">
    <text evidence="2">The sequence shown here is derived from an EMBL/GenBank/DDBJ whole genome shotgun (WGS) entry which is preliminary data.</text>
</comment>
<dbReference type="AlphaFoldDB" id="A0A5B7EB90"/>
<name>A0A5B7EB90_PORTR</name>
<feature type="signal peptide" evidence="1">
    <location>
        <begin position="1"/>
        <end position="20"/>
    </location>
</feature>
<protein>
    <submittedName>
        <fullName evidence="2">Uncharacterized protein</fullName>
    </submittedName>
</protein>
<keyword evidence="1" id="KW-0732">Signal</keyword>
<accession>A0A5B7EB90</accession>
<keyword evidence="3" id="KW-1185">Reference proteome</keyword>
<dbReference type="EMBL" id="VSRR010002451">
    <property type="protein sequence ID" value="MPC31510.1"/>
    <property type="molecule type" value="Genomic_DNA"/>
</dbReference>
<sequence>MRLSVLLLLLVMLLDLRAGGEPPRSNARRRMSLRRHHHRTRGNTFRMMAEQPGRAWPENRPGRPKCEATEEQTRGALHIVTARVEHVGPFTSRIKVRRVLKGAGLPEVVTISTCRVICCSLSKRDFRLFLLGRPETVDGEDVFPQMAPPVGVSFKTLGRVRASTRVPVNDGWRPLPPTMLHSLDAYENHRNPVGAAHQVPWLRYPPPAPAEGFMSAEP</sequence>
<organism evidence="2 3">
    <name type="scientific">Portunus trituberculatus</name>
    <name type="common">Swimming crab</name>
    <name type="synonym">Neptunus trituberculatus</name>
    <dbReference type="NCBI Taxonomy" id="210409"/>
    <lineage>
        <taxon>Eukaryota</taxon>
        <taxon>Metazoa</taxon>
        <taxon>Ecdysozoa</taxon>
        <taxon>Arthropoda</taxon>
        <taxon>Crustacea</taxon>
        <taxon>Multicrustacea</taxon>
        <taxon>Malacostraca</taxon>
        <taxon>Eumalacostraca</taxon>
        <taxon>Eucarida</taxon>
        <taxon>Decapoda</taxon>
        <taxon>Pleocyemata</taxon>
        <taxon>Brachyura</taxon>
        <taxon>Eubrachyura</taxon>
        <taxon>Portunoidea</taxon>
        <taxon>Portunidae</taxon>
        <taxon>Portuninae</taxon>
        <taxon>Portunus</taxon>
    </lineage>
</organism>
<evidence type="ECO:0000313" key="3">
    <source>
        <dbReference type="Proteomes" id="UP000324222"/>
    </source>
</evidence>
<gene>
    <name evidence="2" type="ORF">E2C01_024803</name>
</gene>
<reference evidence="2 3" key="1">
    <citation type="submission" date="2019-05" db="EMBL/GenBank/DDBJ databases">
        <title>Another draft genome of Portunus trituberculatus and its Hox gene families provides insights of decapod evolution.</title>
        <authorList>
            <person name="Jeong J.-H."/>
            <person name="Song I."/>
            <person name="Kim S."/>
            <person name="Choi T."/>
            <person name="Kim D."/>
            <person name="Ryu S."/>
            <person name="Kim W."/>
        </authorList>
    </citation>
    <scope>NUCLEOTIDE SEQUENCE [LARGE SCALE GENOMIC DNA]</scope>
    <source>
        <tissue evidence="2">Muscle</tissue>
    </source>
</reference>
<evidence type="ECO:0000256" key="1">
    <source>
        <dbReference type="SAM" id="SignalP"/>
    </source>
</evidence>
<proteinExistence type="predicted"/>
<dbReference type="Proteomes" id="UP000324222">
    <property type="component" value="Unassembled WGS sequence"/>
</dbReference>
<evidence type="ECO:0000313" key="2">
    <source>
        <dbReference type="EMBL" id="MPC31510.1"/>
    </source>
</evidence>
<feature type="chain" id="PRO_5022684226" evidence="1">
    <location>
        <begin position="21"/>
        <end position="218"/>
    </location>
</feature>